<sequence>MWSSTFFQLVSMTAIFSAQVMAGDRQVTPTSDLGFEYSVSEKGLSQFKTSGGFFSQVSCSKVDKSIEIVQINNPVETLDSYEAVLSMWENQSELTAGDIRHVKYDKVITDADIQTLDRAFATFDYGYDASTTKEVSAINVSRDSSVYAGIWASLRATSFGQDAIKMCTQFQLLDKFYITSFDFGKTDVNDRWITVNFEVSYD</sequence>
<evidence type="ECO:0000256" key="1">
    <source>
        <dbReference type="SAM" id="SignalP"/>
    </source>
</evidence>
<keyword evidence="3" id="KW-1185">Reference proteome</keyword>
<dbReference type="EMBL" id="APWK03000044">
    <property type="protein sequence ID" value="PHH53434.1"/>
    <property type="molecule type" value="Genomic_DNA"/>
</dbReference>
<protein>
    <submittedName>
        <fullName evidence="2">Uncharacterized protein</fullName>
    </submittedName>
</protein>
<accession>A0A2C5X6Y6</accession>
<feature type="signal peptide" evidence="1">
    <location>
        <begin position="1"/>
        <end position="22"/>
    </location>
</feature>
<organism evidence="2 3">
    <name type="scientific">Ceratocystis fimbriata CBS 114723</name>
    <dbReference type="NCBI Taxonomy" id="1035309"/>
    <lineage>
        <taxon>Eukaryota</taxon>
        <taxon>Fungi</taxon>
        <taxon>Dikarya</taxon>
        <taxon>Ascomycota</taxon>
        <taxon>Pezizomycotina</taxon>
        <taxon>Sordariomycetes</taxon>
        <taxon>Hypocreomycetidae</taxon>
        <taxon>Microascales</taxon>
        <taxon>Ceratocystidaceae</taxon>
        <taxon>Ceratocystis</taxon>
    </lineage>
</organism>
<gene>
    <name evidence="2" type="ORF">CFIMG_008223RA00001</name>
</gene>
<dbReference type="STRING" id="1035309.A0A2C5X6Y6"/>
<proteinExistence type="predicted"/>
<feature type="chain" id="PRO_5011976517" evidence="1">
    <location>
        <begin position="23"/>
        <end position="202"/>
    </location>
</feature>
<dbReference type="Proteomes" id="UP000222788">
    <property type="component" value="Unassembled WGS sequence"/>
</dbReference>
<comment type="caution">
    <text evidence="2">The sequence shown here is derived from an EMBL/GenBank/DDBJ whole genome shotgun (WGS) entry which is preliminary data.</text>
</comment>
<dbReference type="AlphaFoldDB" id="A0A2C5X6Y6"/>
<keyword evidence="1" id="KW-0732">Signal</keyword>
<reference evidence="2 3" key="1">
    <citation type="journal article" date="2013" name="Fungal Biol.">
        <title>Analysis of microsatellite markers in the genome of the plant pathogen Ceratocystis fimbriata.</title>
        <authorList>
            <person name="Simpson M.C."/>
            <person name="Wilken P.M."/>
            <person name="Coetzee M.P."/>
            <person name="Wingfield M.J."/>
            <person name="Wingfield B.D."/>
        </authorList>
    </citation>
    <scope>NUCLEOTIDE SEQUENCE [LARGE SCALE GENOMIC DNA]</scope>
    <source>
        <strain evidence="2 3">CBS 114723</strain>
    </source>
</reference>
<evidence type="ECO:0000313" key="2">
    <source>
        <dbReference type="EMBL" id="PHH53434.1"/>
    </source>
</evidence>
<evidence type="ECO:0000313" key="3">
    <source>
        <dbReference type="Proteomes" id="UP000222788"/>
    </source>
</evidence>
<name>A0A2C5X6Y6_9PEZI</name>
<reference evidence="2 3" key="2">
    <citation type="journal article" date="2013" name="IMA Fungus">
        <title>IMA Genome-F 1: Ceratocystis fimbriata: Draft nuclear genome sequence for the plant pathogen, Ceratocystis fimbriata.</title>
        <authorList>
            <person name="Wilken P.M."/>
            <person name="Steenkamp E.T."/>
            <person name="Wingfield M.J."/>
            <person name="de Beer Z.W."/>
            <person name="Wingfield B.D."/>
        </authorList>
    </citation>
    <scope>NUCLEOTIDE SEQUENCE [LARGE SCALE GENOMIC DNA]</scope>
    <source>
        <strain evidence="2 3">CBS 114723</strain>
    </source>
</reference>